<accession>V9L759</accession>
<dbReference type="PROSITE" id="PS50158">
    <property type="entry name" value="ZF_CCHC"/>
    <property type="match status" value="1"/>
</dbReference>
<evidence type="ECO:0000256" key="2">
    <source>
        <dbReference type="SAM" id="MobiDB-lite"/>
    </source>
</evidence>
<evidence type="ECO:0000256" key="1">
    <source>
        <dbReference type="PROSITE-ProRule" id="PRU00047"/>
    </source>
</evidence>
<dbReference type="Pfam" id="PF00098">
    <property type="entry name" value="zf-CCHC"/>
    <property type="match status" value="1"/>
</dbReference>
<dbReference type="GO" id="GO:0003676">
    <property type="term" value="F:nucleic acid binding"/>
    <property type="evidence" value="ECO:0007669"/>
    <property type="project" value="InterPro"/>
</dbReference>
<name>V9L759_CALMI</name>
<reference evidence="4 6" key="3">
    <citation type="journal article" date="2014" name="Nature">
        <title>Elephant shark genome provides unique insights into gnathostome evolution.</title>
        <authorList>
            <consortium name="International Elephant Shark Genome Sequencing Consortium"/>
            <person name="Venkatesh B."/>
            <person name="Lee A.P."/>
            <person name="Ravi V."/>
            <person name="Maurya A.K."/>
            <person name="Lian M.M."/>
            <person name="Swann J.B."/>
            <person name="Ohta Y."/>
            <person name="Flajnik M.F."/>
            <person name="Sutoh Y."/>
            <person name="Kasahara M."/>
            <person name="Hoon S."/>
            <person name="Gangu V."/>
            <person name="Roy S.W."/>
            <person name="Irimia M."/>
            <person name="Korzh V."/>
            <person name="Kondrychyn I."/>
            <person name="Lim Z.W."/>
            <person name="Tay B.H."/>
            <person name="Tohari S."/>
            <person name="Kong K.W."/>
            <person name="Ho S."/>
            <person name="Lorente-Galdos B."/>
            <person name="Quilez J."/>
            <person name="Marques-Bonet T."/>
            <person name="Raney B.J."/>
            <person name="Ingham P.W."/>
            <person name="Tay A."/>
            <person name="Hillier L.W."/>
            <person name="Minx P."/>
            <person name="Boehm T."/>
            <person name="Wilson R.K."/>
            <person name="Brenner S."/>
            <person name="Warren W.C."/>
        </authorList>
    </citation>
    <scope>NUCLEOTIDE SEQUENCE</scope>
    <source>
        <tissue evidence="4">Testis</tissue>
    </source>
</reference>
<dbReference type="AlphaFoldDB" id="V9L759"/>
<dbReference type="GO" id="GO:0008270">
    <property type="term" value="F:zinc ion binding"/>
    <property type="evidence" value="ECO:0007669"/>
    <property type="project" value="UniProtKB-KW"/>
</dbReference>
<dbReference type="Proteomes" id="UP000314986">
    <property type="component" value="Unassembled WGS sequence"/>
</dbReference>
<reference evidence="5" key="4">
    <citation type="submission" date="2025-05" db="UniProtKB">
        <authorList>
            <consortium name="Ensembl"/>
        </authorList>
    </citation>
    <scope>IDENTIFICATION</scope>
</reference>
<feature type="domain" description="CCHC-type" evidence="3">
    <location>
        <begin position="66"/>
        <end position="80"/>
    </location>
</feature>
<keyword evidence="1" id="KW-0862">Zinc</keyword>
<evidence type="ECO:0000313" key="6">
    <source>
        <dbReference type="Proteomes" id="UP000314986"/>
    </source>
</evidence>
<feature type="compositionally biased region" description="Basic and acidic residues" evidence="2">
    <location>
        <begin position="90"/>
        <end position="106"/>
    </location>
</feature>
<evidence type="ECO:0000313" key="5">
    <source>
        <dbReference type="Ensembl" id="ENSCMIP00000013295.1"/>
    </source>
</evidence>
<dbReference type="InterPro" id="IPR036875">
    <property type="entry name" value="Znf_CCHC_sf"/>
</dbReference>
<dbReference type="Ensembl" id="ENSCMIT00000013587.1">
    <property type="protein sequence ID" value="ENSCMIP00000013295.1"/>
    <property type="gene ID" value="ENSCMIG00000006682.1"/>
</dbReference>
<reference evidence="6" key="2">
    <citation type="journal article" date="2007" name="PLoS Biol.">
        <title>Survey sequencing and comparative analysis of the elephant shark (Callorhinchus milii) genome.</title>
        <authorList>
            <person name="Venkatesh B."/>
            <person name="Kirkness E.F."/>
            <person name="Loh Y.H."/>
            <person name="Halpern A.L."/>
            <person name="Lee A.P."/>
            <person name="Johnson J."/>
            <person name="Dandona N."/>
            <person name="Viswanathan L.D."/>
            <person name="Tay A."/>
            <person name="Venter J.C."/>
            <person name="Strausberg R.L."/>
            <person name="Brenner S."/>
        </authorList>
    </citation>
    <scope>NUCLEOTIDE SEQUENCE [LARGE SCALE GENOMIC DNA]</scope>
</reference>
<protein>
    <submittedName>
        <fullName evidence="4">RNA-binding protein 4</fullName>
    </submittedName>
</protein>
<organism evidence="4">
    <name type="scientific">Callorhinchus milii</name>
    <name type="common">Ghost shark</name>
    <dbReference type="NCBI Taxonomy" id="7868"/>
    <lineage>
        <taxon>Eukaryota</taxon>
        <taxon>Metazoa</taxon>
        <taxon>Chordata</taxon>
        <taxon>Craniata</taxon>
        <taxon>Vertebrata</taxon>
        <taxon>Chondrichthyes</taxon>
        <taxon>Holocephali</taxon>
        <taxon>Chimaeriformes</taxon>
        <taxon>Callorhinchidae</taxon>
        <taxon>Callorhinchus</taxon>
    </lineage>
</organism>
<keyword evidence="1" id="KW-0479">Metal-binding</keyword>
<keyword evidence="1" id="KW-0863">Zinc-finger</keyword>
<feature type="region of interest" description="Disordered" evidence="2">
    <location>
        <begin position="84"/>
        <end position="116"/>
    </location>
</feature>
<evidence type="ECO:0000259" key="3">
    <source>
        <dbReference type="PROSITE" id="PS50158"/>
    </source>
</evidence>
<dbReference type="InterPro" id="IPR001878">
    <property type="entry name" value="Znf_CCHC"/>
</dbReference>
<dbReference type="Gene3D" id="4.10.60.10">
    <property type="entry name" value="Zinc finger, CCHC-type"/>
    <property type="match status" value="1"/>
</dbReference>
<dbReference type="EMBL" id="JW875042">
    <property type="protein sequence ID" value="AFP07559.1"/>
    <property type="molecule type" value="mRNA"/>
</dbReference>
<reference evidence="6" key="1">
    <citation type="journal article" date="2006" name="Science">
        <title>Ancient noncoding elements conserved in the human genome.</title>
        <authorList>
            <person name="Venkatesh B."/>
            <person name="Kirkness E.F."/>
            <person name="Loh Y.H."/>
            <person name="Halpern A.L."/>
            <person name="Lee A.P."/>
            <person name="Johnson J."/>
            <person name="Dandona N."/>
            <person name="Viswanathan L.D."/>
            <person name="Tay A."/>
            <person name="Venter J.C."/>
            <person name="Strausberg R.L."/>
            <person name="Brenner S."/>
        </authorList>
    </citation>
    <scope>NUCLEOTIDE SEQUENCE [LARGE SCALE GENOMIC DNA]</scope>
</reference>
<dbReference type="GeneTree" id="ENSGT01000000214721"/>
<dbReference type="SMART" id="SM00343">
    <property type="entry name" value="ZnF_C2HC"/>
    <property type="match status" value="1"/>
</dbReference>
<dbReference type="SUPFAM" id="SSF57756">
    <property type="entry name" value="Retrovirus zinc finger-like domains"/>
    <property type="match status" value="1"/>
</dbReference>
<sequence length="131" mass="14772">MAGLKTEIAKLVKLTMPTWEEDGVTFTALVTRCNQVDRDQAAKLRAFQMGERRPRDGPTYRRPGNCHKCGKEGHWAKTCRVKTVGKTVGRRREQHGNESDDEDKPRSMIQQFGDLSTKQQKALLAATTKNA</sequence>
<proteinExistence type="evidence at transcript level"/>
<evidence type="ECO:0000313" key="4">
    <source>
        <dbReference type="EMBL" id="AFP07559.1"/>
    </source>
</evidence>
<keyword evidence="6" id="KW-1185">Reference proteome</keyword>